<sequence length="136" mass="14626">MTIEAIGTGIKATIIATIATGLRVYATNEIPDSLELPCVIIMLGPGKYATAFDTSFDQVFRLILCVGKQDSPEAFNRLLDYINETGAKSLFAALDADRTLNGSASASKLDNHSGAGSTQWGKITYLSTEFELQVWS</sequence>
<evidence type="ECO:0008006" key="2">
    <source>
        <dbReference type="Google" id="ProtNLM"/>
    </source>
</evidence>
<comment type="caution">
    <text evidence="1">The sequence shown here is derived from an EMBL/GenBank/DDBJ whole genome shotgun (WGS) entry which is preliminary data.</text>
</comment>
<dbReference type="AlphaFoldDB" id="A0A0F9PRE7"/>
<name>A0A0F9PRE7_9ZZZZ</name>
<organism evidence="1">
    <name type="scientific">marine sediment metagenome</name>
    <dbReference type="NCBI Taxonomy" id="412755"/>
    <lineage>
        <taxon>unclassified sequences</taxon>
        <taxon>metagenomes</taxon>
        <taxon>ecological metagenomes</taxon>
    </lineage>
</organism>
<proteinExistence type="predicted"/>
<gene>
    <name evidence="1" type="ORF">LCGC14_1105340</name>
</gene>
<dbReference type="EMBL" id="LAZR01005010">
    <property type="protein sequence ID" value="KKN03671.1"/>
    <property type="molecule type" value="Genomic_DNA"/>
</dbReference>
<reference evidence="1" key="1">
    <citation type="journal article" date="2015" name="Nature">
        <title>Complex archaea that bridge the gap between prokaryotes and eukaryotes.</title>
        <authorList>
            <person name="Spang A."/>
            <person name="Saw J.H."/>
            <person name="Jorgensen S.L."/>
            <person name="Zaremba-Niedzwiedzka K."/>
            <person name="Martijn J."/>
            <person name="Lind A.E."/>
            <person name="van Eijk R."/>
            <person name="Schleper C."/>
            <person name="Guy L."/>
            <person name="Ettema T.J."/>
        </authorList>
    </citation>
    <scope>NUCLEOTIDE SEQUENCE</scope>
</reference>
<accession>A0A0F9PRE7</accession>
<evidence type="ECO:0000313" key="1">
    <source>
        <dbReference type="EMBL" id="KKN03671.1"/>
    </source>
</evidence>
<protein>
    <recommendedName>
        <fullName evidence="2">Tail protein</fullName>
    </recommendedName>
</protein>